<protein>
    <recommendedName>
        <fullName evidence="5">Cyclin-like domain-containing protein</fullName>
    </recommendedName>
</protein>
<dbReference type="Gene3D" id="1.10.472.10">
    <property type="entry name" value="Cyclin-like"/>
    <property type="match status" value="1"/>
</dbReference>
<comment type="caution">
    <text evidence="6">The sequence shown here is derived from an EMBL/GenBank/DDBJ whole genome shotgun (WGS) entry which is preliminary data.</text>
</comment>
<dbReference type="SMART" id="SM00385">
    <property type="entry name" value="CYCLIN"/>
    <property type="match status" value="1"/>
</dbReference>
<evidence type="ECO:0000256" key="1">
    <source>
        <dbReference type="ARBA" id="ARBA00022618"/>
    </source>
</evidence>
<keyword evidence="1" id="KW-0132">Cell division</keyword>
<dbReference type="Proteomes" id="UP000266723">
    <property type="component" value="Unassembled WGS sequence"/>
</dbReference>
<evidence type="ECO:0000313" key="6">
    <source>
        <dbReference type="EMBL" id="KAF3610127.1"/>
    </source>
</evidence>
<comment type="similarity">
    <text evidence="3">Belongs to the cyclin family.</text>
</comment>
<evidence type="ECO:0000313" key="7">
    <source>
        <dbReference type="Proteomes" id="UP000266723"/>
    </source>
</evidence>
<evidence type="ECO:0000256" key="4">
    <source>
        <dbReference type="SAM" id="MobiDB-lite"/>
    </source>
</evidence>
<dbReference type="InterPro" id="IPR006671">
    <property type="entry name" value="Cyclin_N"/>
</dbReference>
<dbReference type="SUPFAM" id="SSF47954">
    <property type="entry name" value="Cyclin-like"/>
    <property type="match status" value="1"/>
</dbReference>
<dbReference type="InterPro" id="IPR013763">
    <property type="entry name" value="Cyclin-like_dom"/>
</dbReference>
<accession>A0ABQ7F3M2</accession>
<organism evidence="6 7">
    <name type="scientific">Brassica cretica</name>
    <name type="common">Mustard</name>
    <dbReference type="NCBI Taxonomy" id="69181"/>
    <lineage>
        <taxon>Eukaryota</taxon>
        <taxon>Viridiplantae</taxon>
        <taxon>Streptophyta</taxon>
        <taxon>Embryophyta</taxon>
        <taxon>Tracheophyta</taxon>
        <taxon>Spermatophyta</taxon>
        <taxon>Magnoliopsida</taxon>
        <taxon>eudicotyledons</taxon>
        <taxon>Gunneridae</taxon>
        <taxon>Pentapetalae</taxon>
        <taxon>rosids</taxon>
        <taxon>malvids</taxon>
        <taxon>Brassicales</taxon>
        <taxon>Brassicaceae</taxon>
        <taxon>Brassiceae</taxon>
        <taxon>Brassica</taxon>
    </lineage>
</organism>
<dbReference type="InterPro" id="IPR039361">
    <property type="entry name" value="Cyclin"/>
</dbReference>
<feature type="region of interest" description="Disordered" evidence="4">
    <location>
        <begin position="167"/>
        <end position="186"/>
    </location>
</feature>
<keyword evidence="3" id="KW-0195">Cyclin</keyword>
<evidence type="ECO:0000256" key="3">
    <source>
        <dbReference type="RuleBase" id="RU000383"/>
    </source>
</evidence>
<evidence type="ECO:0000256" key="2">
    <source>
        <dbReference type="ARBA" id="ARBA00023306"/>
    </source>
</evidence>
<dbReference type="PANTHER" id="PTHR10177">
    <property type="entry name" value="CYCLINS"/>
    <property type="match status" value="1"/>
</dbReference>
<evidence type="ECO:0000259" key="5">
    <source>
        <dbReference type="SMART" id="SM00385"/>
    </source>
</evidence>
<gene>
    <name evidence="6" type="ORF">DY000_02045220</name>
</gene>
<sequence length="557" mass="64929">MIQPVITNEGKNEIPLIKSDMKTQVMACDGEDAPLASMEKLSQKRRKSAKKKKKNKTRWRFRNWVFDIPEDKAHQQLDVKHGKDNMEVYVNVVQDHEWCIQEFYTSHVLNTRFGLIFRKKKKGKTKMEYMCVEINPEHCSSPKYYSRVLFTTDIIHRTRAIRTTKLKEEEQQVEARGSGRSDSYKNDSYNQRLLKLQEISLKKQTEEWLIAHDEVSKLQEETIKLLGEANKTMGDFKRVKKKKKKVKTKNKKKRTNLTRIKNMMASRSIVPRQIMGDVDVVVEDDEKNAGEGRNRQVLEDIGNVFRRNHPKNDTAKINLPRTCSQHAPLVQLVVKRVVVPKPKKRAEKPKDVEVIEISSDSDEEHVLVAVHEKKFPAAKNKTAVSYTYVLTARINTVCCFEKKQKEGIFDIDSSDAKDDLASVEYVEDIYSFYKYVESEWRPKDYMRSKPEINEKMRFILVKWLVDVCVRFELNPEPFYLTVNIMDQFLSSKPVSRTELQLIGISALLMSSKYEEIWPSHVEDLVDIADHTEAESESMTNETLDDYLGQECPEFLDS</sequence>
<keyword evidence="7" id="KW-1185">Reference proteome</keyword>
<dbReference type="EMBL" id="QGKV02000297">
    <property type="protein sequence ID" value="KAF3610127.1"/>
    <property type="molecule type" value="Genomic_DNA"/>
</dbReference>
<dbReference type="InterPro" id="IPR036915">
    <property type="entry name" value="Cyclin-like_sf"/>
</dbReference>
<keyword evidence="2" id="KW-0131">Cell cycle</keyword>
<dbReference type="Pfam" id="PF00134">
    <property type="entry name" value="Cyclin_N"/>
    <property type="match status" value="1"/>
</dbReference>
<reference evidence="6 7" key="1">
    <citation type="journal article" date="2020" name="BMC Genomics">
        <title>Intraspecific diversification of the crop wild relative Brassica cretica Lam. using demographic model selection.</title>
        <authorList>
            <person name="Kioukis A."/>
            <person name="Michalopoulou V.A."/>
            <person name="Briers L."/>
            <person name="Pirintsos S."/>
            <person name="Studholme D.J."/>
            <person name="Pavlidis P."/>
            <person name="Sarris P.F."/>
        </authorList>
    </citation>
    <scope>NUCLEOTIDE SEQUENCE [LARGE SCALE GENOMIC DNA]</scope>
    <source>
        <strain evidence="7">cv. PFS-1207/04</strain>
    </source>
</reference>
<feature type="domain" description="Cyclin-like" evidence="5">
    <location>
        <begin position="462"/>
        <end position="544"/>
    </location>
</feature>
<proteinExistence type="inferred from homology"/>
<name>A0ABQ7F3M2_BRACR</name>